<evidence type="ECO:0000313" key="1">
    <source>
        <dbReference type="EMBL" id="KLO04620.1"/>
    </source>
</evidence>
<name>A0A0H2QYH4_9AGAM</name>
<protein>
    <recommendedName>
        <fullName evidence="3">BTB domain-containing protein</fullName>
    </recommendedName>
</protein>
<dbReference type="OrthoDB" id="9997739at2759"/>
<reference evidence="1 2" key="1">
    <citation type="submission" date="2015-04" db="EMBL/GenBank/DDBJ databases">
        <title>Complete genome sequence of Schizopora paradoxa KUC8140, a cosmopolitan wood degrader in East Asia.</title>
        <authorList>
            <consortium name="DOE Joint Genome Institute"/>
            <person name="Min B."/>
            <person name="Park H."/>
            <person name="Jang Y."/>
            <person name="Kim J.-J."/>
            <person name="Kim K.H."/>
            <person name="Pangilinan J."/>
            <person name="Lipzen A."/>
            <person name="Riley R."/>
            <person name="Grigoriev I.V."/>
            <person name="Spatafora J.W."/>
            <person name="Choi I.-G."/>
        </authorList>
    </citation>
    <scope>NUCLEOTIDE SEQUENCE [LARGE SCALE GENOMIC DNA]</scope>
    <source>
        <strain evidence="1 2">KUC8140</strain>
    </source>
</reference>
<dbReference type="AlphaFoldDB" id="A0A0H2QYH4"/>
<evidence type="ECO:0008006" key="3">
    <source>
        <dbReference type="Google" id="ProtNLM"/>
    </source>
</evidence>
<dbReference type="InterPro" id="IPR011333">
    <property type="entry name" value="SKP1/BTB/POZ_sf"/>
</dbReference>
<sequence length="247" mass="28726">MADTTEEIATSVVEEIQLEEDDLFHCKLLSIKVENRIFRVPRELLETYSDVYKDMFKFPVANDEPADGERDSAPLVLDGIKKEDFRAFLSVLSSLHYESMTKSEQTEKNVFIIARLPLYKGLRKEDWIAALRLSHMWNLENVRKKAIEVLESDATLGMIQRLKLANEFQITNWIRPAHRYLVMRTEDLKLTEVPCVLVSLFRSRPNRDALFPFSSLSTTWTSSRLRKTFPHRSLTTSAEVHHNIIAR</sequence>
<organism evidence="1 2">
    <name type="scientific">Schizopora paradoxa</name>
    <dbReference type="NCBI Taxonomy" id="27342"/>
    <lineage>
        <taxon>Eukaryota</taxon>
        <taxon>Fungi</taxon>
        <taxon>Dikarya</taxon>
        <taxon>Basidiomycota</taxon>
        <taxon>Agaricomycotina</taxon>
        <taxon>Agaricomycetes</taxon>
        <taxon>Hymenochaetales</taxon>
        <taxon>Schizoporaceae</taxon>
        <taxon>Schizopora</taxon>
    </lineage>
</organism>
<proteinExistence type="predicted"/>
<dbReference type="InParanoid" id="A0A0H2QYH4"/>
<dbReference type="EMBL" id="KQ086483">
    <property type="protein sequence ID" value="KLO04620.1"/>
    <property type="molecule type" value="Genomic_DNA"/>
</dbReference>
<gene>
    <name evidence="1" type="ORF">SCHPADRAFT_896892</name>
</gene>
<dbReference type="Gene3D" id="3.30.710.10">
    <property type="entry name" value="Potassium Channel Kv1.1, Chain A"/>
    <property type="match status" value="1"/>
</dbReference>
<dbReference type="Proteomes" id="UP000053477">
    <property type="component" value="Unassembled WGS sequence"/>
</dbReference>
<accession>A0A0H2QYH4</accession>
<evidence type="ECO:0000313" key="2">
    <source>
        <dbReference type="Proteomes" id="UP000053477"/>
    </source>
</evidence>
<keyword evidence="2" id="KW-1185">Reference proteome</keyword>